<proteinExistence type="predicted"/>
<organism evidence="1 2">
    <name type="scientific">Arenibacter troitsensis</name>
    <dbReference type="NCBI Taxonomy" id="188872"/>
    <lineage>
        <taxon>Bacteria</taxon>
        <taxon>Pseudomonadati</taxon>
        <taxon>Bacteroidota</taxon>
        <taxon>Flavobacteriia</taxon>
        <taxon>Flavobacteriales</taxon>
        <taxon>Flavobacteriaceae</taxon>
        <taxon>Arenibacter</taxon>
    </lineage>
</organism>
<dbReference type="AlphaFoldDB" id="A0A1X7IHU2"/>
<evidence type="ECO:0000313" key="2">
    <source>
        <dbReference type="Proteomes" id="UP000193420"/>
    </source>
</evidence>
<accession>A0A1X7IHU2</accession>
<reference evidence="2" key="1">
    <citation type="submission" date="2017-04" db="EMBL/GenBank/DDBJ databases">
        <authorList>
            <person name="Varghese N."/>
            <person name="Submissions S."/>
        </authorList>
    </citation>
    <scope>NUCLEOTIDE SEQUENCE [LARGE SCALE GENOMIC DNA]</scope>
    <source>
        <strain evidence="2">DSM 19835</strain>
    </source>
</reference>
<gene>
    <name evidence="1" type="ORF">SAMN03080602_00856</name>
</gene>
<keyword evidence="2" id="KW-1185">Reference proteome</keyword>
<dbReference type="STRING" id="188872.SAMN03080602_00856"/>
<dbReference type="Proteomes" id="UP000193420">
    <property type="component" value="Unassembled WGS sequence"/>
</dbReference>
<evidence type="ECO:0000313" key="1">
    <source>
        <dbReference type="EMBL" id="SMG14255.1"/>
    </source>
</evidence>
<name>A0A1X7IHU2_9FLAO</name>
<protein>
    <submittedName>
        <fullName evidence="1">Uncharacterized protein</fullName>
    </submittedName>
</protein>
<sequence length="52" mass="6043">MANVPGELVCTPAFKMFINEIKKNISANSEILLINYIVYDFEIVQYKFPEFP</sequence>
<dbReference type="EMBL" id="FXAO01000001">
    <property type="protein sequence ID" value="SMG14255.1"/>
    <property type="molecule type" value="Genomic_DNA"/>
</dbReference>